<feature type="domain" description="Alcohol dehydrogenase-like C-terminal" evidence="6">
    <location>
        <begin position="171"/>
        <end position="290"/>
    </location>
</feature>
<evidence type="ECO:0000313" key="8">
    <source>
        <dbReference type="EMBL" id="MDA0166953.1"/>
    </source>
</evidence>
<dbReference type="PANTHER" id="PTHR43401">
    <property type="entry name" value="L-THREONINE 3-DEHYDROGENASE"/>
    <property type="match status" value="1"/>
</dbReference>
<dbReference type="Gene3D" id="3.40.50.720">
    <property type="entry name" value="NAD(P)-binding Rossmann-like Domain"/>
    <property type="match status" value="1"/>
</dbReference>
<dbReference type="EMBL" id="JAPDOD010000082">
    <property type="protein sequence ID" value="MDA0166953.1"/>
    <property type="molecule type" value="Genomic_DNA"/>
</dbReference>
<evidence type="ECO:0000256" key="5">
    <source>
        <dbReference type="SAM" id="MobiDB-lite"/>
    </source>
</evidence>
<dbReference type="InterPro" id="IPR050129">
    <property type="entry name" value="Zn_alcohol_dh"/>
</dbReference>
<evidence type="ECO:0000256" key="2">
    <source>
        <dbReference type="ARBA" id="ARBA00022833"/>
    </source>
</evidence>
<dbReference type="PROSITE" id="PS00059">
    <property type="entry name" value="ADH_ZINC"/>
    <property type="match status" value="1"/>
</dbReference>
<dbReference type="Proteomes" id="UP001149140">
    <property type="component" value="Unassembled WGS sequence"/>
</dbReference>
<keyword evidence="2 4" id="KW-0862">Zinc</keyword>
<reference evidence="8" key="1">
    <citation type="submission" date="2022-10" db="EMBL/GenBank/DDBJ databases">
        <title>The WGS of Solirubrobacter ginsenosidimutans DSM 21036.</title>
        <authorList>
            <person name="Jiang Z."/>
        </authorList>
    </citation>
    <scope>NUCLEOTIDE SEQUENCE</scope>
    <source>
        <strain evidence="8">DSM 21036</strain>
    </source>
</reference>
<evidence type="ECO:0000256" key="4">
    <source>
        <dbReference type="RuleBase" id="RU361277"/>
    </source>
</evidence>
<dbReference type="GO" id="GO:0008270">
    <property type="term" value="F:zinc ion binding"/>
    <property type="evidence" value="ECO:0007669"/>
    <property type="project" value="InterPro"/>
</dbReference>
<keyword evidence="3" id="KW-0560">Oxidoreductase</keyword>
<gene>
    <name evidence="8" type="ORF">OM076_42225</name>
</gene>
<comment type="caution">
    <text evidence="8">The sequence shown here is derived from an EMBL/GenBank/DDBJ whole genome shotgun (WGS) entry which is preliminary data.</text>
</comment>
<dbReference type="InterPro" id="IPR002328">
    <property type="entry name" value="ADH_Zn_CS"/>
</dbReference>
<feature type="domain" description="Alcohol dehydrogenase-like N-terminal" evidence="7">
    <location>
        <begin position="24"/>
        <end position="128"/>
    </location>
</feature>
<dbReference type="InterPro" id="IPR011032">
    <property type="entry name" value="GroES-like_sf"/>
</dbReference>
<dbReference type="Gene3D" id="3.90.180.10">
    <property type="entry name" value="Medium-chain alcohol dehydrogenases, catalytic domain"/>
    <property type="match status" value="1"/>
</dbReference>
<evidence type="ECO:0000256" key="3">
    <source>
        <dbReference type="ARBA" id="ARBA00023002"/>
    </source>
</evidence>
<organism evidence="8 9">
    <name type="scientific">Solirubrobacter ginsenosidimutans</name>
    <dbReference type="NCBI Taxonomy" id="490573"/>
    <lineage>
        <taxon>Bacteria</taxon>
        <taxon>Bacillati</taxon>
        <taxon>Actinomycetota</taxon>
        <taxon>Thermoleophilia</taxon>
        <taxon>Solirubrobacterales</taxon>
        <taxon>Solirubrobacteraceae</taxon>
        <taxon>Solirubrobacter</taxon>
    </lineage>
</organism>
<dbReference type="SUPFAM" id="SSF51735">
    <property type="entry name" value="NAD(P)-binding Rossmann-fold domains"/>
    <property type="match status" value="1"/>
</dbReference>
<evidence type="ECO:0000313" key="9">
    <source>
        <dbReference type="Proteomes" id="UP001149140"/>
    </source>
</evidence>
<dbReference type="InterPro" id="IPR013149">
    <property type="entry name" value="ADH-like_C"/>
</dbReference>
<evidence type="ECO:0000256" key="1">
    <source>
        <dbReference type="ARBA" id="ARBA00022723"/>
    </source>
</evidence>
<dbReference type="InterPro" id="IPR013154">
    <property type="entry name" value="ADH-like_N"/>
</dbReference>
<dbReference type="GO" id="GO:0016491">
    <property type="term" value="F:oxidoreductase activity"/>
    <property type="evidence" value="ECO:0007669"/>
    <property type="project" value="UniProtKB-KW"/>
</dbReference>
<dbReference type="PANTHER" id="PTHR43401:SF2">
    <property type="entry name" value="L-THREONINE 3-DEHYDROGENASE"/>
    <property type="match status" value="1"/>
</dbReference>
<name>A0A9X3N4H9_9ACTN</name>
<comment type="similarity">
    <text evidence="4">Belongs to the zinc-containing alcohol dehydrogenase family.</text>
</comment>
<keyword evidence="9" id="KW-1185">Reference proteome</keyword>
<accession>A0A9X3N4H9</accession>
<comment type="cofactor">
    <cofactor evidence="4">
        <name>Zn(2+)</name>
        <dbReference type="ChEBI" id="CHEBI:29105"/>
    </cofactor>
</comment>
<evidence type="ECO:0000259" key="7">
    <source>
        <dbReference type="Pfam" id="PF08240"/>
    </source>
</evidence>
<feature type="region of interest" description="Disordered" evidence="5">
    <location>
        <begin position="1"/>
        <end position="24"/>
    </location>
</feature>
<protein>
    <submittedName>
        <fullName evidence="8">Alcohol dehydrogenase catalytic domain-containing protein</fullName>
    </submittedName>
</protein>
<dbReference type="SUPFAM" id="SSF50129">
    <property type="entry name" value="GroES-like"/>
    <property type="match status" value="1"/>
</dbReference>
<proteinExistence type="inferred from homology"/>
<dbReference type="RefSeq" id="WP_270046206.1">
    <property type="nucleotide sequence ID" value="NZ_JAPDOD010000082.1"/>
</dbReference>
<evidence type="ECO:0000259" key="6">
    <source>
        <dbReference type="Pfam" id="PF00107"/>
    </source>
</evidence>
<keyword evidence="1 4" id="KW-0479">Metal-binding</keyword>
<dbReference type="AlphaFoldDB" id="A0A9X3N4H9"/>
<dbReference type="Pfam" id="PF08240">
    <property type="entry name" value="ADH_N"/>
    <property type="match status" value="1"/>
</dbReference>
<sequence length="331" mass="34371">MRALIWDGPNAMHVDDAPDPGDPGPDELILRPEAVGICGSEVEGYLGHMGNRIPPLVMGHEFAGTVVAAGSEARELDGARVAVNPLSGCGECRLCRSGFSNLCKDRVLVGVHVPGAFADFVRVRAVDARVLPDGVSARVGALMEPLANGVHAVRLAPGGVESAVVLGAGTIGLVTLQAALLEGILHVAVVEPQDERRARAAALGAHAVYGTPEEARDAGEPDLVLDAVGAQATRALGLELLGPGGTMVCIGLAADDTTLGFHDVIRSQHRIQGSYAYTMPDFDQAHEWLVSGQASLGDDLTAVRPLHDGPEQFARLAGGPPPPEFKVFLAP</sequence>
<dbReference type="InterPro" id="IPR036291">
    <property type="entry name" value="NAD(P)-bd_dom_sf"/>
</dbReference>
<dbReference type="Pfam" id="PF00107">
    <property type="entry name" value="ADH_zinc_N"/>
    <property type="match status" value="1"/>
</dbReference>